<sequence length="261" mass="29242">MSETETDNAAASDITGAPAPSPSPWTNLGPEAFELLRLNPLPTDRYTGARPLRFVQLGTLERHSEAESLLRLSIQVPGVKLRPERNGLDVWVDHRAHQVRFGPATGLQTEPLNRGLGRFLAAKGIAWAKRRWSRYSVESVALTPSLTEDGRLTRDRFLQGLGFTVSYQDEQKLKAHCHAETVGSLMTDWSQEKLQVVSPLESAAMLQNADQQLQEQDARLRDLNERLARLKHEDGSLRFTIICLVTFAIFQAGLLIWIVTH</sequence>
<dbReference type="AlphaFoldDB" id="A0A917PT34"/>
<proteinExistence type="predicted"/>
<protein>
    <submittedName>
        <fullName evidence="4">Uncharacterized protein</fullName>
    </submittedName>
</protein>
<organism evidence="4 5">
    <name type="scientific">Pseudomonas matsuisoli</name>
    <dbReference type="NCBI Taxonomy" id="1515666"/>
    <lineage>
        <taxon>Bacteria</taxon>
        <taxon>Pseudomonadati</taxon>
        <taxon>Pseudomonadota</taxon>
        <taxon>Gammaproteobacteria</taxon>
        <taxon>Pseudomonadales</taxon>
        <taxon>Pseudomonadaceae</taxon>
        <taxon>Pseudomonas</taxon>
    </lineage>
</organism>
<keyword evidence="5" id="KW-1185">Reference proteome</keyword>
<evidence type="ECO:0000313" key="4">
    <source>
        <dbReference type="EMBL" id="GGJ90212.1"/>
    </source>
</evidence>
<dbReference type="RefSeq" id="WP_188982517.1">
    <property type="nucleotide sequence ID" value="NZ_BMPO01000003.1"/>
</dbReference>
<keyword evidence="1" id="KW-0175">Coiled coil</keyword>
<accession>A0A917PT34</accession>
<evidence type="ECO:0000313" key="5">
    <source>
        <dbReference type="Proteomes" id="UP000635983"/>
    </source>
</evidence>
<reference evidence="4" key="2">
    <citation type="submission" date="2020-09" db="EMBL/GenBank/DDBJ databases">
        <authorList>
            <person name="Sun Q."/>
            <person name="Ohkuma M."/>
        </authorList>
    </citation>
    <scope>NUCLEOTIDE SEQUENCE</scope>
    <source>
        <strain evidence="4">JCM 30078</strain>
    </source>
</reference>
<keyword evidence="3" id="KW-0812">Transmembrane</keyword>
<evidence type="ECO:0000256" key="2">
    <source>
        <dbReference type="SAM" id="MobiDB-lite"/>
    </source>
</evidence>
<feature type="coiled-coil region" evidence="1">
    <location>
        <begin position="206"/>
        <end position="233"/>
    </location>
</feature>
<gene>
    <name evidence="4" type="ORF">GCM10009304_14770</name>
</gene>
<reference evidence="4" key="1">
    <citation type="journal article" date="2014" name="Int. J. Syst. Evol. Microbiol.">
        <title>Complete genome sequence of Corynebacterium casei LMG S-19264T (=DSM 44701T), isolated from a smear-ripened cheese.</title>
        <authorList>
            <consortium name="US DOE Joint Genome Institute (JGI-PGF)"/>
            <person name="Walter F."/>
            <person name="Albersmeier A."/>
            <person name="Kalinowski J."/>
            <person name="Ruckert C."/>
        </authorList>
    </citation>
    <scope>NUCLEOTIDE SEQUENCE</scope>
    <source>
        <strain evidence="4">JCM 30078</strain>
    </source>
</reference>
<evidence type="ECO:0000256" key="3">
    <source>
        <dbReference type="SAM" id="Phobius"/>
    </source>
</evidence>
<comment type="caution">
    <text evidence="4">The sequence shown here is derived from an EMBL/GenBank/DDBJ whole genome shotgun (WGS) entry which is preliminary data.</text>
</comment>
<feature type="transmembrane region" description="Helical" evidence="3">
    <location>
        <begin position="239"/>
        <end position="259"/>
    </location>
</feature>
<name>A0A917PT34_9PSED</name>
<dbReference type="Proteomes" id="UP000635983">
    <property type="component" value="Unassembled WGS sequence"/>
</dbReference>
<evidence type="ECO:0000256" key="1">
    <source>
        <dbReference type="SAM" id="Coils"/>
    </source>
</evidence>
<feature type="region of interest" description="Disordered" evidence="2">
    <location>
        <begin position="1"/>
        <end position="28"/>
    </location>
</feature>
<keyword evidence="3" id="KW-0472">Membrane</keyword>
<keyword evidence="3" id="KW-1133">Transmembrane helix</keyword>
<dbReference type="EMBL" id="BMPO01000003">
    <property type="protein sequence ID" value="GGJ90212.1"/>
    <property type="molecule type" value="Genomic_DNA"/>
</dbReference>